<accession>A0A0R0M5N7</accession>
<protein>
    <submittedName>
        <fullName evidence="1">Uncharacterized protein</fullName>
    </submittedName>
</protein>
<dbReference type="AlphaFoldDB" id="A0A0R0M5N7"/>
<organism evidence="1 2">
    <name type="scientific">Pseudoloma neurophilia</name>
    <dbReference type="NCBI Taxonomy" id="146866"/>
    <lineage>
        <taxon>Eukaryota</taxon>
        <taxon>Fungi</taxon>
        <taxon>Fungi incertae sedis</taxon>
        <taxon>Microsporidia</taxon>
        <taxon>Pseudoloma</taxon>
    </lineage>
</organism>
<proteinExistence type="predicted"/>
<keyword evidence="2" id="KW-1185">Reference proteome</keyword>
<evidence type="ECO:0000313" key="2">
    <source>
        <dbReference type="Proteomes" id="UP000051530"/>
    </source>
</evidence>
<dbReference type="Proteomes" id="UP000051530">
    <property type="component" value="Unassembled WGS sequence"/>
</dbReference>
<comment type="caution">
    <text evidence="1">The sequence shown here is derived from an EMBL/GenBank/DDBJ whole genome shotgun (WGS) entry which is preliminary data.</text>
</comment>
<sequence length="121" mass="14636">MSKAYSKYRLEDPELLENKIRIINYDDISPFEININKKIFFGIKKIILKRKKLNIQCGRLRTSLFFKKIRPEISKWHCFKINCIRRKIIVLSRNAQTGLFHFYLKMSLENRTEIAELDNKR</sequence>
<dbReference type="VEuPathDB" id="MicrosporidiaDB:M153_11600020163"/>
<evidence type="ECO:0000313" key="1">
    <source>
        <dbReference type="EMBL" id="KRH94900.1"/>
    </source>
</evidence>
<gene>
    <name evidence="1" type="ORF">M153_11600020163</name>
</gene>
<dbReference type="EMBL" id="LGUB01000019">
    <property type="protein sequence ID" value="KRH94900.1"/>
    <property type="molecule type" value="Genomic_DNA"/>
</dbReference>
<name>A0A0R0M5N7_9MICR</name>
<reference evidence="1 2" key="1">
    <citation type="submission" date="2015-07" db="EMBL/GenBank/DDBJ databases">
        <title>The genome of Pseudoloma neurophilia, a relevant intracellular parasite of the zebrafish.</title>
        <authorList>
            <person name="Ndikumana S."/>
            <person name="Pelin A."/>
            <person name="Sanders J."/>
            <person name="Corradi N."/>
        </authorList>
    </citation>
    <scope>NUCLEOTIDE SEQUENCE [LARGE SCALE GENOMIC DNA]</scope>
    <source>
        <strain evidence="1 2">MK1</strain>
    </source>
</reference>